<dbReference type="PROSITE" id="PS50188">
    <property type="entry name" value="B302_SPRY"/>
    <property type="match status" value="1"/>
</dbReference>
<evidence type="ECO:0000259" key="9">
    <source>
        <dbReference type="PROSITE" id="PS50188"/>
    </source>
</evidence>
<comment type="subcellular location">
    <subcellularLocation>
        <location evidence="1">Cell membrane</location>
        <topology evidence="1">Multi-pass membrane protein</topology>
    </subcellularLocation>
</comment>
<dbReference type="InterPro" id="IPR008276">
    <property type="entry name" value="C_nuclsd_transpt"/>
</dbReference>
<feature type="compositionally biased region" description="Low complexity" evidence="7">
    <location>
        <begin position="822"/>
        <end position="831"/>
    </location>
</feature>
<feature type="transmembrane region" description="Helical" evidence="8">
    <location>
        <begin position="113"/>
        <end position="134"/>
    </location>
</feature>
<name>A0A914D1W8_9BILA</name>
<dbReference type="GO" id="GO:0005415">
    <property type="term" value="F:nucleoside:sodium symporter activity"/>
    <property type="evidence" value="ECO:0007669"/>
    <property type="project" value="TreeGrafter"/>
</dbReference>
<evidence type="ECO:0000256" key="5">
    <source>
        <dbReference type="ARBA" id="ARBA00022989"/>
    </source>
</evidence>
<dbReference type="Pfam" id="PF00622">
    <property type="entry name" value="SPRY"/>
    <property type="match status" value="1"/>
</dbReference>
<feature type="transmembrane region" description="Helical" evidence="8">
    <location>
        <begin position="64"/>
        <end position="83"/>
    </location>
</feature>
<dbReference type="InterPro" id="IPR018270">
    <property type="entry name" value="C_nuclsd_transpt_met_bac"/>
</dbReference>
<feature type="compositionally biased region" description="Basic and acidic residues" evidence="7">
    <location>
        <begin position="806"/>
        <end position="821"/>
    </location>
</feature>
<dbReference type="Gene3D" id="2.60.120.920">
    <property type="match status" value="1"/>
</dbReference>
<feature type="transmembrane region" description="Helical" evidence="8">
    <location>
        <begin position="36"/>
        <end position="57"/>
    </location>
</feature>
<feature type="transmembrane region" description="Helical" evidence="8">
    <location>
        <begin position="214"/>
        <end position="234"/>
    </location>
</feature>
<dbReference type="InterPro" id="IPR001870">
    <property type="entry name" value="B30.2/SPRY"/>
</dbReference>
<dbReference type="InterPro" id="IPR003877">
    <property type="entry name" value="SPRY_dom"/>
</dbReference>
<evidence type="ECO:0000313" key="10">
    <source>
        <dbReference type="Proteomes" id="UP000887540"/>
    </source>
</evidence>
<evidence type="ECO:0000313" key="11">
    <source>
        <dbReference type="WBParaSite" id="ACRNAN_scaffold1719.g15631.t1"/>
    </source>
</evidence>
<feature type="transmembrane region" description="Helical" evidence="8">
    <location>
        <begin position="395"/>
        <end position="420"/>
    </location>
</feature>
<evidence type="ECO:0000256" key="2">
    <source>
        <dbReference type="ARBA" id="ARBA00009033"/>
    </source>
</evidence>
<dbReference type="AlphaFoldDB" id="A0A914D1W8"/>
<evidence type="ECO:0000256" key="7">
    <source>
        <dbReference type="SAM" id="MobiDB-lite"/>
    </source>
</evidence>
<dbReference type="SMART" id="SM00449">
    <property type="entry name" value="SPRY"/>
    <property type="match status" value="1"/>
</dbReference>
<dbReference type="InterPro" id="IPR002668">
    <property type="entry name" value="CNT_N_dom"/>
</dbReference>
<dbReference type="InterPro" id="IPR043136">
    <property type="entry name" value="B30.2/SPRY_sf"/>
</dbReference>
<sequence>MVEGEQEIDTTVEIGPGQKNQSLNAVAVAWNRNKRYVFYSLFAIFIIGIHVYMGFAIAHSFHKALAVVVIAGLTYLGLFYFFVAKPLLLPYESNFEAFAESVGKKLNMRVCGIPVIQCLAFLVVFGGFLAWLIIDSADNRIRMRSLLGIFMYILLSVLFSANPARIKWRPVICGIVLQFIVAFLVLRWSTGNSAFKWLADNVVRFLDYTTNGTIFTYGLVASPPNICGFGSVFIYTALQIIIYFGAIVSVLYYLGIIQFALSRVAWIMQYTVGTTAAESLNAAACIFLGQTEAAILIEPALISMTESEIHSVMTAGFACIAGSLFSAYISFGACPTYLLSATVMSAAVSLAVSKLIYPEIQESKQKNAATFKFAQRADNTLLECISNGAVHSSHFVWAIGANLIVYIALLAFLNTAVGFFGDMVGIADLSFNKIMGYIFFPLAYMMGASDAKDHATEIDETLKVAELMGMKTVLNEFIAYQRLSEMILDNTLKGARAKMIATYALCGFSNISMIGSQLGILSSMCPKRKAIFSKVVIRALISGCFSCFMTACVAGILVDTPTSCKPAMASEACLDLAKLNQTLFEQLKFLPGNEVYRCKLVSREWNLLIENCQAILPIAPSFPSYLNPDDSHHTINISSNKYRVEFIGENDDDTLAGCVRANCSIPRTVGLYYYEVSIINGGQHNYIGVGISKKGTSLNMLPGWRWGSLGYHGDDGHLFDGTSGLGKDYGPKFTANDIIGCGINFVKKEFFYTKNGENLGVAKTGLKTHKELYPIVGLNSPGEIVEVNFGQKPFLYNIQRDIEENRNIPTSSREEEIKDSSSDTSSDYSFESSEDIDSSEDLSSSESDTDYESESDMDTEPEDY</sequence>
<dbReference type="SUPFAM" id="SSF49899">
    <property type="entry name" value="Concanavalin A-like lectins/glucanases"/>
    <property type="match status" value="1"/>
</dbReference>
<evidence type="ECO:0000256" key="1">
    <source>
        <dbReference type="ARBA" id="ARBA00004651"/>
    </source>
</evidence>
<feature type="compositionally biased region" description="Acidic residues" evidence="7">
    <location>
        <begin position="847"/>
        <end position="864"/>
    </location>
</feature>
<feature type="transmembrane region" description="Helical" evidence="8">
    <location>
        <begin position="146"/>
        <end position="162"/>
    </location>
</feature>
<keyword evidence="4 8" id="KW-0812">Transmembrane</keyword>
<dbReference type="InterPro" id="IPR011642">
    <property type="entry name" value="Gate_dom"/>
</dbReference>
<evidence type="ECO:0000256" key="4">
    <source>
        <dbReference type="ARBA" id="ARBA00022692"/>
    </source>
</evidence>
<feature type="transmembrane region" description="Helical" evidence="8">
    <location>
        <begin position="500"/>
        <end position="523"/>
    </location>
</feature>
<feature type="domain" description="B30.2/SPRY" evidence="9">
    <location>
        <begin position="604"/>
        <end position="794"/>
    </location>
</feature>
<dbReference type="GO" id="GO:0005886">
    <property type="term" value="C:plasma membrane"/>
    <property type="evidence" value="ECO:0007669"/>
    <property type="project" value="UniProtKB-SubCell"/>
</dbReference>
<comment type="similarity">
    <text evidence="2">Belongs to the concentrative nucleoside transporter (CNT) (TC 2.A.41) family.</text>
</comment>
<dbReference type="Pfam" id="PF07670">
    <property type="entry name" value="Gate"/>
    <property type="match status" value="1"/>
</dbReference>
<feature type="region of interest" description="Disordered" evidence="7">
    <location>
        <begin position="806"/>
        <end position="864"/>
    </location>
</feature>
<dbReference type="Pfam" id="PF07662">
    <property type="entry name" value="Nucleos_tra2_C"/>
    <property type="match status" value="1"/>
</dbReference>
<dbReference type="NCBIfam" id="TIGR00804">
    <property type="entry name" value="nupC"/>
    <property type="match status" value="1"/>
</dbReference>
<dbReference type="InterPro" id="IPR011657">
    <property type="entry name" value="CNT_C_dom"/>
</dbReference>
<feature type="transmembrane region" description="Helical" evidence="8">
    <location>
        <begin position="168"/>
        <end position="186"/>
    </location>
</feature>
<feature type="transmembrane region" description="Helical" evidence="8">
    <location>
        <begin position="312"/>
        <end position="331"/>
    </location>
</feature>
<dbReference type="PANTHER" id="PTHR10590:SF4">
    <property type="entry name" value="SOLUTE CARRIER FAMILY 28 MEMBER 3"/>
    <property type="match status" value="1"/>
</dbReference>
<keyword evidence="10" id="KW-1185">Reference proteome</keyword>
<evidence type="ECO:0000256" key="8">
    <source>
        <dbReference type="SAM" id="Phobius"/>
    </source>
</evidence>
<feature type="transmembrane region" description="Helical" evidence="8">
    <location>
        <begin position="535"/>
        <end position="558"/>
    </location>
</feature>
<proteinExistence type="inferred from homology"/>
<keyword evidence="5 8" id="KW-1133">Transmembrane helix</keyword>
<dbReference type="Proteomes" id="UP000887540">
    <property type="component" value="Unplaced"/>
</dbReference>
<feature type="transmembrane region" description="Helical" evidence="8">
    <location>
        <begin position="337"/>
        <end position="357"/>
    </location>
</feature>
<keyword evidence="6 8" id="KW-0472">Membrane</keyword>
<dbReference type="InterPro" id="IPR013320">
    <property type="entry name" value="ConA-like_dom_sf"/>
</dbReference>
<reference evidence="11" key="1">
    <citation type="submission" date="2022-11" db="UniProtKB">
        <authorList>
            <consortium name="WormBaseParasite"/>
        </authorList>
    </citation>
    <scope>IDENTIFICATION</scope>
</reference>
<dbReference type="WBParaSite" id="ACRNAN_scaffold1719.g15631.t1">
    <property type="protein sequence ID" value="ACRNAN_scaffold1719.g15631.t1"/>
    <property type="gene ID" value="ACRNAN_scaffold1719.g15631"/>
</dbReference>
<evidence type="ECO:0000256" key="6">
    <source>
        <dbReference type="ARBA" id="ARBA00023136"/>
    </source>
</evidence>
<protein>
    <submittedName>
        <fullName evidence="11">B30.2/SPRY domain-containing protein</fullName>
    </submittedName>
</protein>
<dbReference type="Pfam" id="PF01773">
    <property type="entry name" value="Nucleos_tra2_N"/>
    <property type="match status" value="1"/>
</dbReference>
<accession>A0A914D1W8</accession>
<organism evidence="10 11">
    <name type="scientific">Acrobeloides nanus</name>
    <dbReference type="NCBI Taxonomy" id="290746"/>
    <lineage>
        <taxon>Eukaryota</taxon>
        <taxon>Metazoa</taxon>
        <taxon>Ecdysozoa</taxon>
        <taxon>Nematoda</taxon>
        <taxon>Chromadorea</taxon>
        <taxon>Rhabditida</taxon>
        <taxon>Tylenchina</taxon>
        <taxon>Cephalobomorpha</taxon>
        <taxon>Cephaloboidea</taxon>
        <taxon>Cephalobidae</taxon>
        <taxon>Acrobeloides</taxon>
    </lineage>
</organism>
<dbReference type="PANTHER" id="PTHR10590">
    <property type="entry name" value="SODIUM/NUCLEOSIDE COTRANSPORTER"/>
    <property type="match status" value="1"/>
</dbReference>
<keyword evidence="3" id="KW-1003">Cell membrane</keyword>
<evidence type="ECO:0000256" key="3">
    <source>
        <dbReference type="ARBA" id="ARBA00022475"/>
    </source>
</evidence>
<feature type="transmembrane region" description="Helical" evidence="8">
    <location>
        <begin position="240"/>
        <end position="261"/>
    </location>
</feature>